<accession>A0A0X3PLY2</accession>
<dbReference type="EMBL" id="GEEE01013883">
    <property type="protein sequence ID" value="JAP49342.1"/>
    <property type="molecule type" value="Transcribed_RNA"/>
</dbReference>
<keyword evidence="1" id="KW-0812">Transmembrane</keyword>
<dbReference type="EMBL" id="GEEE01009293">
    <property type="protein sequence ID" value="JAP53932.1"/>
    <property type="molecule type" value="Transcribed_RNA"/>
</dbReference>
<evidence type="ECO:0000313" key="2">
    <source>
        <dbReference type="EMBL" id="JAP49342.1"/>
    </source>
</evidence>
<dbReference type="AlphaFoldDB" id="A0A0X3PLY2"/>
<proteinExistence type="predicted"/>
<feature type="transmembrane region" description="Helical" evidence="1">
    <location>
        <begin position="12"/>
        <end position="29"/>
    </location>
</feature>
<feature type="transmembrane region" description="Helical" evidence="1">
    <location>
        <begin position="35"/>
        <end position="58"/>
    </location>
</feature>
<organism evidence="2">
    <name type="scientific">Schistocephalus solidus</name>
    <name type="common">Tapeworm</name>
    <dbReference type="NCBI Taxonomy" id="70667"/>
    <lineage>
        <taxon>Eukaryota</taxon>
        <taxon>Metazoa</taxon>
        <taxon>Spiralia</taxon>
        <taxon>Lophotrochozoa</taxon>
        <taxon>Platyhelminthes</taxon>
        <taxon>Cestoda</taxon>
        <taxon>Eucestoda</taxon>
        <taxon>Diphyllobothriidea</taxon>
        <taxon>Diphyllobothriidae</taxon>
        <taxon>Schistocephalus</taxon>
    </lineage>
</organism>
<keyword evidence="1" id="KW-0472">Membrane</keyword>
<evidence type="ECO:0000256" key="1">
    <source>
        <dbReference type="SAM" id="Phobius"/>
    </source>
</evidence>
<reference evidence="2" key="1">
    <citation type="submission" date="2016-01" db="EMBL/GenBank/DDBJ databases">
        <title>Reference transcriptome for the parasite Schistocephalus solidus: insights into the molecular evolution of parasitism.</title>
        <authorList>
            <person name="Hebert F.O."/>
            <person name="Grambauer S."/>
            <person name="Barber I."/>
            <person name="Landry C.R."/>
            <person name="Aubin-Horth N."/>
        </authorList>
    </citation>
    <scope>NUCLEOTIDE SEQUENCE</scope>
</reference>
<sequence length="109" mass="12353">MMVAPPLPAGSIMMFLPCLSAVSAFFSLQDYVECLRWWFTAVPVLLLFVKCSSSVRIVDERKDSALARKSMSLESDGFYFNSLHRPFSSVVGRTMTQRFLTFCKRLVSP</sequence>
<keyword evidence="1" id="KW-1133">Transmembrane helix</keyword>
<name>A0A0X3PLY2_SCHSO</name>
<gene>
    <name evidence="2" type="ORF">TR113717</name>
</gene>
<protein>
    <submittedName>
        <fullName evidence="2">Uncharacterized protein</fullName>
    </submittedName>
</protein>